<evidence type="ECO:0000313" key="8">
    <source>
        <dbReference type="Proteomes" id="UP000004169"/>
    </source>
</evidence>
<dbReference type="InterPro" id="IPR002716">
    <property type="entry name" value="PIN_dom"/>
</dbReference>
<keyword evidence="1 5" id="KW-1277">Toxin-antitoxin system</keyword>
<keyword evidence="2 5" id="KW-0540">Nuclease</keyword>
<dbReference type="CDD" id="cd18692">
    <property type="entry name" value="PIN_VapC-like"/>
    <property type="match status" value="1"/>
</dbReference>
<dbReference type="RefSeq" id="WP_002730567.1">
    <property type="nucleotide sequence ID" value="NZ_CAHP01000042.1"/>
</dbReference>
<evidence type="ECO:0000256" key="5">
    <source>
        <dbReference type="HAMAP-Rule" id="MF_00265"/>
    </source>
</evidence>
<evidence type="ECO:0000313" key="7">
    <source>
        <dbReference type="EMBL" id="CCG42766.1"/>
    </source>
</evidence>
<dbReference type="InterPro" id="IPR029060">
    <property type="entry name" value="PIN-like_dom_sf"/>
</dbReference>
<dbReference type="Pfam" id="PF01850">
    <property type="entry name" value="PIN"/>
    <property type="match status" value="1"/>
</dbReference>
<keyword evidence="3 5" id="KW-0479">Metal-binding</keyword>
<comment type="cofactor">
    <cofactor evidence="5">
        <name>Mg(2+)</name>
        <dbReference type="ChEBI" id="CHEBI:18420"/>
    </cofactor>
</comment>
<dbReference type="GO" id="GO:0004540">
    <property type="term" value="F:RNA nuclease activity"/>
    <property type="evidence" value="ECO:0007669"/>
    <property type="project" value="InterPro"/>
</dbReference>
<gene>
    <name evidence="5" type="primary">vapC</name>
    <name evidence="7" type="ORF">PHAMO_470016</name>
</gene>
<evidence type="ECO:0000256" key="2">
    <source>
        <dbReference type="ARBA" id="ARBA00022722"/>
    </source>
</evidence>
<feature type="binding site" evidence="5">
    <location>
        <position position="6"/>
    </location>
    <ligand>
        <name>Mg(2+)</name>
        <dbReference type="ChEBI" id="CHEBI:18420"/>
    </ligand>
</feature>
<feature type="binding site" evidence="5">
    <location>
        <position position="99"/>
    </location>
    <ligand>
        <name>Mg(2+)</name>
        <dbReference type="ChEBI" id="CHEBI:18420"/>
    </ligand>
</feature>
<dbReference type="SUPFAM" id="SSF88723">
    <property type="entry name" value="PIN domain-like"/>
    <property type="match status" value="1"/>
</dbReference>
<proteinExistence type="inferred from homology"/>
<dbReference type="STRING" id="1150626.PHAMO_470016"/>
<organism evidence="7 8">
    <name type="scientific">Magnetospirillum molischianum DSM 120</name>
    <dbReference type="NCBI Taxonomy" id="1150626"/>
    <lineage>
        <taxon>Bacteria</taxon>
        <taxon>Pseudomonadati</taxon>
        <taxon>Pseudomonadota</taxon>
        <taxon>Alphaproteobacteria</taxon>
        <taxon>Rhodospirillales</taxon>
        <taxon>Rhodospirillaceae</taxon>
        <taxon>Magnetospirillum</taxon>
    </lineage>
</organism>
<feature type="domain" description="PIN" evidence="6">
    <location>
        <begin position="4"/>
        <end position="118"/>
    </location>
</feature>
<dbReference type="OrthoDB" id="163436at2"/>
<comment type="caution">
    <text evidence="7">The sequence shown here is derived from an EMBL/GenBank/DDBJ whole genome shotgun (WGS) entry which is preliminary data.</text>
</comment>
<protein>
    <recommendedName>
        <fullName evidence="5">Ribonuclease VapC</fullName>
        <shortName evidence="5">RNase VapC</shortName>
        <ecNumber evidence="5">3.1.-.-</ecNumber>
    </recommendedName>
    <alternativeName>
        <fullName evidence="5">Toxin VapC</fullName>
    </alternativeName>
</protein>
<dbReference type="InterPro" id="IPR022907">
    <property type="entry name" value="VapC_family"/>
</dbReference>
<dbReference type="HAMAP" id="MF_00265">
    <property type="entry name" value="VapC_Nob1"/>
    <property type="match status" value="1"/>
</dbReference>
<dbReference type="EC" id="3.1.-.-" evidence="5"/>
<name>H8FWM8_MAGML</name>
<dbReference type="AlphaFoldDB" id="H8FWM8"/>
<dbReference type="EMBL" id="CAHP01000042">
    <property type="protein sequence ID" value="CCG42766.1"/>
    <property type="molecule type" value="Genomic_DNA"/>
</dbReference>
<sequence length="151" mass="16217">MIVALDTNVLVYAEGVNDPVRQARALDLIAVLPEGAAIVPVQVLGELFRVLTAKVRRPAAEARAAVLSWRDALPVHDTTDQALLSAMDLVADHGLQIWDALILAVAADARCRLLLSEDLQDGFTWRGVTVVNPFITPSHPLLAALLAPSRS</sequence>
<keyword evidence="4 5" id="KW-0378">Hydrolase</keyword>
<evidence type="ECO:0000256" key="3">
    <source>
        <dbReference type="ARBA" id="ARBA00022723"/>
    </source>
</evidence>
<evidence type="ECO:0000256" key="4">
    <source>
        <dbReference type="ARBA" id="ARBA00022801"/>
    </source>
</evidence>
<comment type="similarity">
    <text evidence="5">Belongs to the PINc/VapC protein family.</text>
</comment>
<dbReference type="GO" id="GO:0000287">
    <property type="term" value="F:magnesium ion binding"/>
    <property type="evidence" value="ECO:0007669"/>
    <property type="project" value="UniProtKB-UniRule"/>
</dbReference>
<dbReference type="Gene3D" id="3.40.50.1010">
    <property type="entry name" value="5'-nuclease"/>
    <property type="match status" value="1"/>
</dbReference>
<dbReference type="GO" id="GO:0016787">
    <property type="term" value="F:hydrolase activity"/>
    <property type="evidence" value="ECO:0007669"/>
    <property type="project" value="UniProtKB-KW"/>
</dbReference>
<dbReference type="GO" id="GO:0090729">
    <property type="term" value="F:toxin activity"/>
    <property type="evidence" value="ECO:0007669"/>
    <property type="project" value="UniProtKB-KW"/>
</dbReference>
<evidence type="ECO:0000259" key="6">
    <source>
        <dbReference type="Pfam" id="PF01850"/>
    </source>
</evidence>
<keyword evidence="5" id="KW-0460">Magnesium</keyword>
<comment type="function">
    <text evidence="5">Toxic component of a toxin-antitoxin (TA) system. An RNase.</text>
</comment>
<keyword evidence="8" id="KW-1185">Reference proteome</keyword>
<evidence type="ECO:0000256" key="1">
    <source>
        <dbReference type="ARBA" id="ARBA00022649"/>
    </source>
</evidence>
<keyword evidence="5" id="KW-0800">Toxin</keyword>
<dbReference type="eggNOG" id="COG5573">
    <property type="taxonomic scope" value="Bacteria"/>
</dbReference>
<dbReference type="Proteomes" id="UP000004169">
    <property type="component" value="Unassembled WGS sequence"/>
</dbReference>
<accession>H8FWM8</accession>
<reference evidence="7 8" key="1">
    <citation type="journal article" date="2012" name="J. Bacteriol.">
        <title>Draft Genome Sequence of the Purple Photosynthetic Bacterium Phaeospirillum molischianum DSM120, a Particularly Versatile Bacterium.</title>
        <authorList>
            <person name="Duquesne K."/>
            <person name="Prima V."/>
            <person name="Ji B."/>
            <person name="Rouy Z."/>
            <person name="Medigue C."/>
            <person name="Talla E."/>
            <person name="Sturgis J.N."/>
        </authorList>
    </citation>
    <scope>NUCLEOTIDE SEQUENCE [LARGE SCALE GENOMIC DNA]</scope>
    <source>
        <strain evidence="8">DSM120</strain>
    </source>
</reference>